<dbReference type="SMART" id="SM00450">
    <property type="entry name" value="RHOD"/>
    <property type="match status" value="1"/>
</dbReference>
<accession>A0ABD4TCI3</accession>
<name>A0ABD4TCI3_9CYAN</name>
<dbReference type="Pfam" id="PF00581">
    <property type="entry name" value="Rhodanese"/>
    <property type="match status" value="1"/>
</dbReference>
<dbReference type="Pfam" id="PF26341">
    <property type="entry name" value="AAA_SelU"/>
    <property type="match status" value="1"/>
</dbReference>
<dbReference type="InterPro" id="IPR001763">
    <property type="entry name" value="Rhodanese-like_dom"/>
</dbReference>
<gene>
    <name evidence="3" type="primary">mnmH</name>
    <name evidence="3" type="ORF">QQ91_0021390</name>
</gene>
<organism evidence="3 4">
    <name type="scientific">Lyngbya confervoides BDU141951</name>
    <dbReference type="NCBI Taxonomy" id="1574623"/>
    <lineage>
        <taxon>Bacteria</taxon>
        <taxon>Bacillati</taxon>
        <taxon>Cyanobacteriota</taxon>
        <taxon>Cyanophyceae</taxon>
        <taxon>Oscillatoriophycideae</taxon>
        <taxon>Oscillatoriales</taxon>
        <taxon>Microcoleaceae</taxon>
        <taxon>Lyngbya</taxon>
    </lineage>
</organism>
<dbReference type="EC" id="2.5.1.-" evidence="3"/>
<dbReference type="NCBIfam" id="TIGR03167">
    <property type="entry name" value="tRNA_sel_U_synt"/>
    <property type="match status" value="1"/>
</dbReference>
<dbReference type="RefSeq" id="WP_166278358.1">
    <property type="nucleotide sequence ID" value="NZ_JTHE03000121.1"/>
</dbReference>
<proteinExistence type="predicted"/>
<dbReference type="NCBIfam" id="NF008752">
    <property type="entry name" value="PRK11784.1-4"/>
    <property type="match status" value="1"/>
</dbReference>
<keyword evidence="1" id="KW-0711">Selenium</keyword>
<dbReference type="Gene3D" id="3.40.250.10">
    <property type="entry name" value="Rhodanese-like domain"/>
    <property type="match status" value="1"/>
</dbReference>
<comment type="caution">
    <text evidence="3">The sequence shown here is derived from an EMBL/GenBank/DDBJ whole genome shotgun (WGS) entry which is preliminary data.</text>
</comment>
<dbReference type="InterPro" id="IPR036873">
    <property type="entry name" value="Rhodanese-like_dom_sf"/>
</dbReference>
<dbReference type="InterPro" id="IPR058840">
    <property type="entry name" value="AAA_SelU"/>
</dbReference>
<evidence type="ECO:0000313" key="3">
    <source>
        <dbReference type="EMBL" id="MCM1985375.1"/>
    </source>
</evidence>
<dbReference type="PANTHER" id="PTHR30401">
    <property type="entry name" value="TRNA 2-SELENOURIDINE SYNTHASE"/>
    <property type="match status" value="1"/>
</dbReference>
<reference evidence="3 4" key="1">
    <citation type="journal article" date="2015" name="Genome Announc.">
        <title>Draft Genome Sequence of Filamentous Marine Cyanobacterium Lyngbya confervoides Strain BDU141951.</title>
        <authorList>
            <person name="Chandrababunaidu M.M."/>
            <person name="Sen D."/>
            <person name="Tripathy S."/>
        </authorList>
    </citation>
    <scope>NUCLEOTIDE SEQUENCE [LARGE SCALE GENOMIC DNA]</scope>
    <source>
        <strain evidence="3 4">BDU141951</strain>
    </source>
</reference>
<evidence type="ECO:0000259" key="2">
    <source>
        <dbReference type="PROSITE" id="PS50206"/>
    </source>
</evidence>
<dbReference type="SUPFAM" id="SSF52821">
    <property type="entry name" value="Rhodanese/Cell cycle control phosphatase"/>
    <property type="match status" value="1"/>
</dbReference>
<evidence type="ECO:0000256" key="1">
    <source>
        <dbReference type="ARBA" id="ARBA00023266"/>
    </source>
</evidence>
<dbReference type="PANTHER" id="PTHR30401:SF0">
    <property type="entry name" value="TRNA 2-SELENOURIDINE SYNTHASE"/>
    <property type="match status" value="1"/>
</dbReference>
<evidence type="ECO:0000313" key="4">
    <source>
        <dbReference type="Proteomes" id="UP000031561"/>
    </source>
</evidence>
<keyword evidence="4" id="KW-1185">Reference proteome</keyword>
<sequence>MGLQPVLTDYPWDQSFSEIIDVRSPSEFAEDHIPEALNLPVLNDHQRAEVGKVYKQISPFAARKLGAALVSQNIAVHLQQHFGTKPKTYRPLIYCWRGGQRSQSLALVLTQVGWRTALLRGGYKSYRHFVRESLNQLPDQFSFNVLWGLTGTAKTGILQRMQQKGSAVLDLEHLACHRGSLLGSLDEMPQPSQKGFESRLVEVLRSFPAGQTLWIEAESSKIGQVFIPGPLWKRLKHSPCVAVDAPIQGRVAYLCENYPRFAQDLAGLRPKLQQLKARYGKIQIERWNQLIAAQKVPEIVQSLLEVHYDPAYRRSMGQQYLDPILTLVLPDLKAKTLEQTAQTLISLDLRSTAQGSRVTL</sequence>
<dbReference type="InterPro" id="IPR017582">
    <property type="entry name" value="SelU"/>
</dbReference>
<dbReference type="GO" id="GO:0016740">
    <property type="term" value="F:transferase activity"/>
    <property type="evidence" value="ECO:0007669"/>
    <property type="project" value="UniProtKB-KW"/>
</dbReference>
<protein>
    <submittedName>
        <fullName evidence="3">tRNA 2-selenouridine(34) synthase MnmH</fullName>
        <ecNumber evidence="3">2.5.1.-</ecNumber>
    </submittedName>
</protein>
<dbReference type="Proteomes" id="UP000031561">
    <property type="component" value="Unassembled WGS sequence"/>
</dbReference>
<dbReference type="NCBIfam" id="NF008750">
    <property type="entry name" value="PRK11784.1-2"/>
    <property type="match status" value="1"/>
</dbReference>
<dbReference type="AlphaFoldDB" id="A0ABD4TCI3"/>
<keyword evidence="3" id="KW-0808">Transferase</keyword>
<feature type="domain" description="Rhodanese" evidence="2">
    <location>
        <begin position="19"/>
        <end position="135"/>
    </location>
</feature>
<dbReference type="PROSITE" id="PS50206">
    <property type="entry name" value="RHODANESE_3"/>
    <property type="match status" value="1"/>
</dbReference>
<dbReference type="EMBL" id="JTHE03000121">
    <property type="protein sequence ID" value="MCM1985375.1"/>
    <property type="molecule type" value="Genomic_DNA"/>
</dbReference>